<dbReference type="GO" id="GO:0005829">
    <property type="term" value="C:cytosol"/>
    <property type="evidence" value="ECO:0007669"/>
    <property type="project" value="TreeGrafter"/>
</dbReference>
<dbReference type="PRINTS" id="PR00131">
    <property type="entry name" value="GLHYDRLASE1"/>
</dbReference>
<feature type="binding site" evidence="8">
    <location>
        <position position="137"/>
    </location>
    <ligand>
        <name>substrate</name>
    </ligand>
</feature>
<evidence type="ECO:0000256" key="7">
    <source>
        <dbReference type="PIRSR" id="PIRSR617736-1"/>
    </source>
</evidence>
<organism evidence="10 11">
    <name type="scientific">Leifsonia tongyongensis</name>
    <dbReference type="NCBI Taxonomy" id="1268043"/>
    <lineage>
        <taxon>Bacteria</taxon>
        <taxon>Bacillati</taxon>
        <taxon>Actinomycetota</taxon>
        <taxon>Actinomycetes</taxon>
        <taxon>Micrococcales</taxon>
        <taxon>Microbacteriaceae</taxon>
        <taxon>Leifsonia</taxon>
    </lineage>
</organism>
<evidence type="ECO:0000256" key="4">
    <source>
        <dbReference type="ARBA" id="ARBA00023277"/>
    </source>
</evidence>
<feature type="active site" description="Proton donor" evidence="7">
    <location>
        <position position="180"/>
    </location>
</feature>
<proteinExistence type="inferred from homology"/>
<feature type="active site" description="Nucleophile" evidence="7">
    <location>
        <position position="381"/>
    </location>
</feature>
<dbReference type="Gene3D" id="3.20.20.80">
    <property type="entry name" value="Glycosidases"/>
    <property type="match status" value="1"/>
</dbReference>
<dbReference type="InterPro" id="IPR017853">
    <property type="entry name" value="GH"/>
</dbReference>
<dbReference type="EC" id="3.2.1.21" evidence="9"/>
<comment type="caution">
    <text evidence="10">The sequence shown here is derived from an EMBL/GenBank/DDBJ whole genome shotgun (WGS) entry which is preliminary data.</text>
</comment>
<comment type="catalytic activity">
    <reaction evidence="9">
        <text>Hydrolysis of terminal, non-reducing beta-D-glucosyl residues with release of beta-D-glucose.</text>
        <dbReference type="EC" id="3.2.1.21"/>
    </reaction>
</comment>
<feature type="binding site" evidence="8">
    <location>
        <position position="36"/>
    </location>
    <ligand>
        <name>substrate</name>
    </ligand>
</feature>
<evidence type="ECO:0000256" key="2">
    <source>
        <dbReference type="ARBA" id="ARBA00022801"/>
    </source>
</evidence>
<evidence type="ECO:0000256" key="1">
    <source>
        <dbReference type="ARBA" id="ARBA00010838"/>
    </source>
</evidence>
<evidence type="ECO:0000313" key="11">
    <source>
        <dbReference type="Proteomes" id="UP000474967"/>
    </source>
</evidence>
<evidence type="ECO:0000256" key="3">
    <source>
        <dbReference type="ARBA" id="ARBA00023001"/>
    </source>
</evidence>
<evidence type="ECO:0000256" key="5">
    <source>
        <dbReference type="ARBA" id="ARBA00023295"/>
    </source>
</evidence>
<dbReference type="InterPro" id="IPR017736">
    <property type="entry name" value="Glyco_hydro_1_beta-glucosidase"/>
</dbReference>
<dbReference type="EMBL" id="JAAGWY010000003">
    <property type="protein sequence ID" value="NEN07211.1"/>
    <property type="molecule type" value="Genomic_DNA"/>
</dbReference>
<dbReference type="InterPro" id="IPR001360">
    <property type="entry name" value="Glyco_hydro_1"/>
</dbReference>
<dbReference type="AlphaFoldDB" id="A0A6L9Y0M6"/>
<keyword evidence="5 9" id="KW-0326">Glycosidase</keyword>
<dbReference type="Pfam" id="PF00232">
    <property type="entry name" value="Glyco_hydro_1"/>
    <property type="match status" value="1"/>
</dbReference>
<evidence type="ECO:0000256" key="9">
    <source>
        <dbReference type="RuleBase" id="RU361175"/>
    </source>
</evidence>
<feature type="binding site" evidence="8">
    <location>
        <position position="437"/>
    </location>
    <ligand>
        <name>substrate</name>
    </ligand>
</feature>
<keyword evidence="3" id="KW-0136">Cellulose degradation</keyword>
<sequence>MSAPRRPDAHWRERARELGERIPAGFRVGVATAAFQIEGATHEGGRGESDWDVFTHQPGRILGGSNADVATDHYHRLGEDVRLMADLGVDSYRFSLAWPRIQPGGRGGGNHDGIAFYDRLIDELLAAGIRPMATLFHWDTPIELRGGWLSRDTAHRFADYAFLAAEAFGDRVESWVTINEPATVTLNGYALGVHAPGHTLLFDSLPAAHHQLLGHGLAVGALRDAGVVGRIGITNVHSPVEPAADGEEDGAFAALFDVIHNRVFADPVLLGRYPEAPEPFRELFGVFDEVDPDDLAVISAPLDFYGLNYYFPSRVAAGAGDADSPDGEAEAMRSLPFHLEPWPEFDRTGFGWPIAPDYLGVALGEMRDRYGDRLPPVVITEGGVSFPDAVAEGARPEDPVDDRARIEYLGDHIAAALDAVAPGGRAEGVDLQGYHVWSLLDNFEWAAGYTQRFGIVHVDFDTRDRAPKRSYGWLREVLGSRN</sequence>
<gene>
    <name evidence="10" type="ORF">G3T36_15220</name>
</gene>
<comment type="similarity">
    <text evidence="1 9">Belongs to the glycosyl hydrolase 1 family.</text>
</comment>
<dbReference type="PANTHER" id="PTHR10353:SF36">
    <property type="entry name" value="LP05116P"/>
    <property type="match status" value="1"/>
</dbReference>
<dbReference type="NCBIfam" id="TIGR03356">
    <property type="entry name" value="BGL"/>
    <property type="match status" value="1"/>
</dbReference>
<keyword evidence="2 9" id="KW-0378">Hydrolase</keyword>
<dbReference type="Proteomes" id="UP000474967">
    <property type="component" value="Unassembled WGS sequence"/>
</dbReference>
<reference evidence="10 11" key="1">
    <citation type="journal article" date="2014" name="J. Microbiol.">
        <title>Diaminobutyricibacter tongyongensis gen. nov., sp. nov. and Homoserinibacter gongjuensis gen. nov., sp. nov. belong to the family Microbacteriaceae.</title>
        <authorList>
            <person name="Kim S.J."/>
            <person name="Ahn J.H."/>
            <person name="Weon H.Y."/>
            <person name="Hamada M."/>
            <person name="Suzuki K."/>
            <person name="Kwon S.W."/>
        </authorList>
    </citation>
    <scope>NUCLEOTIDE SEQUENCE [LARGE SCALE GENOMIC DNA]</scope>
    <source>
        <strain evidence="10 11">NBRC 108724</strain>
    </source>
</reference>
<feature type="binding site" evidence="8">
    <location>
        <position position="310"/>
    </location>
    <ligand>
        <name>substrate</name>
    </ligand>
</feature>
<dbReference type="GO" id="GO:0030245">
    <property type="term" value="P:cellulose catabolic process"/>
    <property type="evidence" value="ECO:0007669"/>
    <property type="project" value="UniProtKB-KW"/>
</dbReference>
<name>A0A6L9Y0M6_9MICO</name>
<feature type="binding site" evidence="8">
    <location>
        <position position="179"/>
    </location>
    <ligand>
        <name>substrate</name>
    </ligand>
</feature>
<keyword evidence="11" id="KW-1185">Reference proteome</keyword>
<dbReference type="PANTHER" id="PTHR10353">
    <property type="entry name" value="GLYCOSYL HYDROLASE"/>
    <property type="match status" value="1"/>
</dbReference>
<keyword evidence="4" id="KW-0119">Carbohydrate metabolism</keyword>
<evidence type="ECO:0000256" key="6">
    <source>
        <dbReference type="ARBA" id="ARBA00023326"/>
    </source>
</evidence>
<dbReference type="GO" id="GO:0008422">
    <property type="term" value="F:beta-glucosidase activity"/>
    <property type="evidence" value="ECO:0007669"/>
    <property type="project" value="UniProtKB-EC"/>
</dbReference>
<evidence type="ECO:0000256" key="8">
    <source>
        <dbReference type="PIRSR" id="PIRSR617736-2"/>
    </source>
</evidence>
<dbReference type="FunFam" id="3.20.20.80:FF:000004">
    <property type="entry name" value="Beta-glucosidase 6-phospho-beta-glucosidase"/>
    <property type="match status" value="1"/>
</dbReference>
<dbReference type="SUPFAM" id="SSF51445">
    <property type="entry name" value="(Trans)glycosidases"/>
    <property type="match status" value="1"/>
</dbReference>
<protein>
    <recommendedName>
        <fullName evidence="9">Beta-glucosidase</fullName>
        <ecNumber evidence="9">3.2.1.21</ecNumber>
    </recommendedName>
</protein>
<keyword evidence="6" id="KW-0624">Polysaccharide degradation</keyword>
<dbReference type="RefSeq" id="WP_163290653.1">
    <property type="nucleotide sequence ID" value="NZ_JAAGWY010000003.1"/>
</dbReference>
<evidence type="ECO:0000313" key="10">
    <source>
        <dbReference type="EMBL" id="NEN07211.1"/>
    </source>
</evidence>
<accession>A0A6L9Y0M6</accession>
<feature type="binding site" evidence="8">
    <location>
        <begin position="444"/>
        <end position="445"/>
    </location>
    <ligand>
        <name>substrate</name>
    </ligand>
</feature>